<keyword evidence="2" id="KW-1185">Reference proteome</keyword>
<proteinExistence type="predicted"/>
<comment type="caution">
    <text evidence="1">The sequence shown here is derived from an EMBL/GenBank/DDBJ whole genome shotgun (WGS) entry which is preliminary data.</text>
</comment>
<dbReference type="Proteomes" id="UP001642540">
    <property type="component" value="Unassembled WGS sequence"/>
</dbReference>
<sequence>MPCWISRLLCCFKHSNSDDNTNLDPQGANSSVQLVSIQPTITSPSPPFRRAISLAEVDSLSMNPTRVPPNRTITHSTSSYCANNPPGYVNLHHLVVLKRQLEQ</sequence>
<accession>A0ABP1RGG0</accession>
<evidence type="ECO:0000313" key="2">
    <source>
        <dbReference type="Proteomes" id="UP001642540"/>
    </source>
</evidence>
<name>A0ABP1RGG0_9HEXA</name>
<dbReference type="EMBL" id="CAXLJM020000072">
    <property type="protein sequence ID" value="CAL8127511.1"/>
    <property type="molecule type" value="Genomic_DNA"/>
</dbReference>
<organism evidence="1 2">
    <name type="scientific">Orchesella dallaii</name>
    <dbReference type="NCBI Taxonomy" id="48710"/>
    <lineage>
        <taxon>Eukaryota</taxon>
        <taxon>Metazoa</taxon>
        <taxon>Ecdysozoa</taxon>
        <taxon>Arthropoda</taxon>
        <taxon>Hexapoda</taxon>
        <taxon>Collembola</taxon>
        <taxon>Entomobryomorpha</taxon>
        <taxon>Entomobryoidea</taxon>
        <taxon>Orchesellidae</taxon>
        <taxon>Orchesellinae</taxon>
        <taxon>Orchesella</taxon>
    </lineage>
</organism>
<gene>
    <name evidence="1" type="ORF">ODALV1_LOCUS21874</name>
</gene>
<protein>
    <submittedName>
        <fullName evidence="1">Uncharacterized protein</fullName>
    </submittedName>
</protein>
<evidence type="ECO:0000313" key="1">
    <source>
        <dbReference type="EMBL" id="CAL8127511.1"/>
    </source>
</evidence>
<reference evidence="1 2" key="1">
    <citation type="submission" date="2024-08" db="EMBL/GenBank/DDBJ databases">
        <authorList>
            <person name="Cucini C."/>
            <person name="Frati F."/>
        </authorList>
    </citation>
    <scope>NUCLEOTIDE SEQUENCE [LARGE SCALE GENOMIC DNA]</scope>
</reference>